<keyword evidence="11" id="KW-0511">Multifunctional enzyme</keyword>
<dbReference type="Pfam" id="PF00383">
    <property type="entry name" value="dCMP_cyt_deam_1"/>
    <property type="match status" value="1"/>
</dbReference>
<evidence type="ECO:0000313" key="14">
    <source>
        <dbReference type="EMBL" id="NSX54025.1"/>
    </source>
</evidence>
<dbReference type="InterPro" id="IPR050765">
    <property type="entry name" value="Riboflavin_Biosynth_HTPR"/>
</dbReference>
<dbReference type="EMBL" id="JABUFE010000002">
    <property type="protein sequence ID" value="NSX54025.1"/>
    <property type="molecule type" value="Genomic_DNA"/>
</dbReference>
<dbReference type="PIRSF" id="PIRSF006769">
    <property type="entry name" value="RibD"/>
    <property type="match status" value="1"/>
</dbReference>
<dbReference type="InterPro" id="IPR016193">
    <property type="entry name" value="Cytidine_deaminase-like"/>
</dbReference>
<dbReference type="SUPFAM" id="SSF53597">
    <property type="entry name" value="Dihydrofolate reductase-like"/>
    <property type="match status" value="1"/>
</dbReference>
<comment type="pathway">
    <text evidence="3 12">Cofactor biosynthesis; riboflavin biosynthesis; 5-amino-6-(D-ribitylamino)uracil from GTP: step 3/4.</text>
</comment>
<evidence type="ECO:0000256" key="7">
    <source>
        <dbReference type="ARBA" id="ARBA00022723"/>
    </source>
</evidence>
<evidence type="ECO:0000259" key="13">
    <source>
        <dbReference type="PROSITE" id="PS51747"/>
    </source>
</evidence>
<dbReference type="InterPro" id="IPR002734">
    <property type="entry name" value="RibDG_C"/>
</dbReference>
<keyword evidence="15" id="KW-1185">Reference proteome</keyword>
<evidence type="ECO:0000256" key="12">
    <source>
        <dbReference type="PIRNR" id="PIRNR006769"/>
    </source>
</evidence>
<dbReference type="NCBIfam" id="TIGR00227">
    <property type="entry name" value="ribD_Cterm"/>
    <property type="match status" value="1"/>
</dbReference>
<evidence type="ECO:0000256" key="3">
    <source>
        <dbReference type="ARBA" id="ARBA00004910"/>
    </source>
</evidence>
<comment type="function">
    <text evidence="1 12">Converts 2,5-diamino-6-(ribosylamino)-4(3h)-pyrimidinone 5'-phosphate into 5-amino-6-(ribosylamino)-2,4(1h,3h)-pyrimidinedione 5'-phosphate.</text>
</comment>
<proteinExistence type="inferred from homology"/>
<keyword evidence="6 12" id="KW-0686">Riboflavin biosynthesis</keyword>
<dbReference type="Proteomes" id="UP000777935">
    <property type="component" value="Unassembled WGS sequence"/>
</dbReference>
<dbReference type="InterPro" id="IPR002125">
    <property type="entry name" value="CMP_dCMP_dom"/>
</dbReference>
<comment type="similarity">
    <text evidence="5 12">In the C-terminal section; belongs to the HTP reductase family.</text>
</comment>
<organism evidence="14 15">
    <name type="scientific">Parasulfitobacter algicola</name>
    <dbReference type="NCBI Taxonomy" id="2614809"/>
    <lineage>
        <taxon>Bacteria</taxon>
        <taxon>Pseudomonadati</taxon>
        <taxon>Pseudomonadota</taxon>
        <taxon>Alphaproteobacteria</taxon>
        <taxon>Rhodobacterales</taxon>
        <taxon>Roseobacteraceae</taxon>
        <taxon>Parasulfitobacter</taxon>
    </lineage>
</organism>
<comment type="caution">
    <text evidence="14">The sequence shown here is derived from an EMBL/GenBank/DDBJ whole genome shotgun (WGS) entry which is preliminary data.</text>
</comment>
<gene>
    <name evidence="14" type="primary">ribD</name>
    <name evidence="14" type="ORF">HRQ87_04330</name>
</gene>
<evidence type="ECO:0000256" key="9">
    <source>
        <dbReference type="ARBA" id="ARBA00022857"/>
    </source>
</evidence>
<evidence type="ECO:0000313" key="15">
    <source>
        <dbReference type="Proteomes" id="UP000777935"/>
    </source>
</evidence>
<dbReference type="InterPro" id="IPR024072">
    <property type="entry name" value="DHFR-like_dom_sf"/>
</dbReference>
<dbReference type="SUPFAM" id="SSF53927">
    <property type="entry name" value="Cytidine deaminase-like"/>
    <property type="match status" value="1"/>
</dbReference>
<comment type="similarity">
    <text evidence="4 12">In the N-terminal section; belongs to the cytidine and deoxycytidylate deaminase family.</text>
</comment>
<evidence type="ECO:0000256" key="4">
    <source>
        <dbReference type="ARBA" id="ARBA00005259"/>
    </source>
</evidence>
<accession>A0ABX2ISG8</accession>
<comment type="pathway">
    <text evidence="2 12">Cofactor biosynthesis; riboflavin biosynthesis; 5-amino-6-(D-ribitylamino)uracil from GTP: step 2/4.</text>
</comment>
<evidence type="ECO:0000256" key="6">
    <source>
        <dbReference type="ARBA" id="ARBA00022619"/>
    </source>
</evidence>
<comment type="catalytic activity">
    <reaction evidence="12">
        <text>5-amino-6-(5-phospho-D-ribitylamino)uracil + NADP(+) = 5-amino-6-(5-phospho-D-ribosylamino)uracil + NADPH + H(+)</text>
        <dbReference type="Rhea" id="RHEA:17845"/>
        <dbReference type="ChEBI" id="CHEBI:15378"/>
        <dbReference type="ChEBI" id="CHEBI:57783"/>
        <dbReference type="ChEBI" id="CHEBI:58349"/>
        <dbReference type="ChEBI" id="CHEBI:58421"/>
        <dbReference type="ChEBI" id="CHEBI:58453"/>
        <dbReference type="EC" id="1.1.1.193"/>
    </reaction>
</comment>
<reference evidence="14 15" key="1">
    <citation type="submission" date="2020-06" db="EMBL/GenBank/DDBJ databases">
        <title>Sulfitobacter algicola sp. nov., isolated from green algae.</title>
        <authorList>
            <person name="Wang C."/>
        </authorList>
    </citation>
    <scope>NUCLEOTIDE SEQUENCE [LARGE SCALE GENOMIC DNA]</scope>
    <source>
        <strain evidence="14 15">1151</strain>
    </source>
</reference>
<sequence>MSLALSLGRRGLGRCWPNPAVGCVIVNNGRIIGRGVTAKGGRPHAEVIALSQAGGMARGGVAYVSLEPCAHHGQTPPCTDALIKAGVSRVVAPLTDDDPRVSGKGFAQLRAAGVQVTTGVLADQAVLAHKGFFLKVTQGRPMVTLKLATSFDGRIATANGESQWITGPKARRWVHAMRGTHDAVMVGGGTARADNPSLTVRDLGVQHQPVRVVVSRKLDIPTHSILAETARDIPIWICHGTDADPDVCRKWADLGARLFPCDLIGRQLDVASVLQNLGNAGLTRVFCEGGGALAASLLNAGLVDELVGFTAGLALGAEGRPGLGAMGIDALNDAPRFHLIDTQNIGGDVMHRWGRI</sequence>
<evidence type="ECO:0000256" key="1">
    <source>
        <dbReference type="ARBA" id="ARBA00002151"/>
    </source>
</evidence>
<keyword evidence="9 12" id="KW-0521">NADP</keyword>
<dbReference type="PANTHER" id="PTHR38011">
    <property type="entry name" value="DIHYDROFOLATE REDUCTASE FAMILY PROTEIN (AFU_ORTHOLOGUE AFUA_8G06820)"/>
    <property type="match status" value="1"/>
</dbReference>
<dbReference type="InterPro" id="IPR004794">
    <property type="entry name" value="Eubact_RibD"/>
</dbReference>
<keyword evidence="7 12" id="KW-0479">Metal-binding</keyword>
<dbReference type="NCBIfam" id="TIGR00326">
    <property type="entry name" value="eubact_ribD"/>
    <property type="match status" value="1"/>
</dbReference>
<dbReference type="CDD" id="cd01284">
    <property type="entry name" value="Riboflavin_deaminase-reductase"/>
    <property type="match status" value="1"/>
</dbReference>
<keyword evidence="12 14" id="KW-0378">Hydrolase</keyword>
<dbReference type="InterPro" id="IPR016192">
    <property type="entry name" value="APOBEC/CMP_deaminase_Zn-bd"/>
</dbReference>
<dbReference type="PANTHER" id="PTHR38011:SF7">
    <property type="entry name" value="2,5-DIAMINO-6-RIBOSYLAMINO-4(3H)-PYRIMIDINONE 5'-PHOSPHATE REDUCTASE"/>
    <property type="match status" value="1"/>
</dbReference>
<dbReference type="InterPro" id="IPR011549">
    <property type="entry name" value="RibD_C"/>
</dbReference>
<dbReference type="PROSITE" id="PS00903">
    <property type="entry name" value="CYT_DCMP_DEAMINASES_1"/>
    <property type="match status" value="1"/>
</dbReference>
<evidence type="ECO:0000256" key="5">
    <source>
        <dbReference type="ARBA" id="ARBA00007417"/>
    </source>
</evidence>
<evidence type="ECO:0000256" key="8">
    <source>
        <dbReference type="ARBA" id="ARBA00022833"/>
    </source>
</evidence>
<comment type="catalytic activity">
    <reaction evidence="12">
        <text>2,5-diamino-6-hydroxy-4-(5-phosphoribosylamino)-pyrimidine + H2O + H(+) = 5-amino-6-(5-phospho-D-ribosylamino)uracil + NH4(+)</text>
        <dbReference type="Rhea" id="RHEA:21868"/>
        <dbReference type="ChEBI" id="CHEBI:15377"/>
        <dbReference type="ChEBI" id="CHEBI:15378"/>
        <dbReference type="ChEBI" id="CHEBI:28938"/>
        <dbReference type="ChEBI" id="CHEBI:58453"/>
        <dbReference type="ChEBI" id="CHEBI:58614"/>
        <dbReference type="EC" id="3.5.4.26"/>
    </reaction>
</comment>
<dbReference type="EC" id="1.1.1.193" evidence="12"/>
<dbReference type="Gene3D" id="3.40.140.10">
    <property type="entry name" value="Cytidine Deaminase, domain 2"/>
    <property type="match status" value="1"/>
</dbReference>
<dbReference type="GO" id="GO:0008703">
    <property type="term" value="F:5-amino-6-(5-phosphoribosylamino)uracil reductase activity"/>
    <property type="evidence" value="ECO:0007669"/>
    <property type="project" value="UniProtKB-EC"/>
</dbReference>
<dbReference type="EC" id="3.5.4.26" evidence="12"/>
<dbReference type="Gene3D" id="3.40.430.10">
    <property type="entry name" value="Dihydrofolate Reductase, subunit A"/>
    <property type="match status" value="1"/>
</dbReference>
<evidence type="ECO:0000256" key="11">
    <source>
        <dbReference type="ARBA" id="ARBA00023268"/>
    </source>
</evidence>
<dbReference type="GO" id="GO:0008835">
    <property type="term" value="F:diaminohydroxyphosphoribosylaminopyrimidine deaminase activity"/>
    <property type="evidence" value="ECO:0007669"/>
    <property type="project" value="UniProtKB-EC"/>
</dbReference>
<protein>
    <recommendedName>
        <fullName evidence="12">Riboflavin biosynthesis protein RibD</fullName>
    </recommendedName>
    <domain>
        <recommendedName>
            <fullName evidence="12">Diaminohydroxyphosphoribosylaminopyrimidine deaminase</fullName>
            <shortName evidence="12">DRAP deaminase</shortName>
            <ecNumber evidence="12">3.5.4.26</ecNumber>
        </recommendedName>
        <alternativeName>
            <fullName evidence="12">Riboflavin-specific deaminase</fullName>
        </alternativeName>
    </domain>
    <domain>
        <recommendedName>
            <fullName evidence="12">5-amino-6-(5-phosphoribosylamino)uracil reductase</fullName>
            <ecNumber evidence="12">1.1.1.193</ecNumber>
        </recommendedName>
        <alternativeName>
            <fullName evidence="12">HTP reductase</fullName>
        </alternativeName>
    </domain>
</protein>
<keyword evidence="8 12" id="KW-0862">Zinc</keyword>
<keyword evidence="10 12" id="KW-0560">Oxidoreductase</keyword>
<name>A0ABX2ISG8_9RHOB</name>
<dbReference type="PROSITE" id="PS51747">
    <property type="entry name" value="CYT_DCMP_DEAMINASES_2"/>
    <property type="match status" value="1"/>
</dbReference>
<comment type="cofactor">
    <cofactor evidence="12">
        <name>Zn(2+)</name>
        <dbReference type="ChEBI" id="CHEBI:29105"/>
    </cofactor>
    <text evidence="12">Binds 1 zinc ion.</text>
</comment>
<evidence type="ECO:0000256" key="10">
    <source>
        <dbReference type="ARBA" id="ARBA00023002"/>
    </source>
</evidence>
<dbReference type="Pfam" id="PF01872">
    <property type="entry name" value="RibD_C"/>
    <property type="match status" value="1"/>
</dbReference>
<evidence type="ECO:0000256" key="2">
    <source>
        <dbReference type="ARBA" id="ARBA00004882"/>
    </source>
</evidence>
<feature type="domain" description="CMP/dCMP-type deaminase" evidence="13">
    <location>
        <begin position="1"/>
        <end position="109"/>
    </location>
</feature>